<dbReference type="HAMAP" id="MF_01405">
    <property type="entry name" value="Non_canon_purine_NTPase"/>
    <property type="match status" value="1"/>
</dbReference>
<keyword evidence="3 10" id="KW-0479">Metal-binding</keyword>
<dbReference type="GO" id="GO:0036220">
    <property type="term" value="F:ITP diphosphatase activity"/>
    <property type="evidence" value="ECO:0007669"/>
    <property type="project" value="UniProtKB-UniRule"/>
</dbReference>
<dbReference type="Gene3D" id="3.90.950.10">
    <property type="match status" value="1"/>
</dbReference>
<evidence type="ECO:0000256" key="4">
    <source>
        <dbReference type="ARBA" id="ARBA00022741"/>
    </source>
</evidence>
<feature type="binding site" evidence="10">
    <location>
        <begin position="181"/>
        <end position="182"/>
    </location>
    <ligand>
        <name>substrate</name>
    </ligand>
</feature>
<dbReference type="GO" id="GO:0035870">
    <property type="term" value="F:dITP diphosphatase activity"/>
    <property type="evidence" value="ECO:0007669"/>
    <property type="project" value="UniProtKB-UniRule"/>
</dbReference>
<evidence type="ECO:0000256" key="1">
    <source>
        <dbReference type="ARBA" id="ARBA00008023"/>
    </source>
</evidence>
<dbReference type="AlphaFoldDB" id="A0A6G2CEZ5"/>
<dbReference type="InterPro" id="IPR002637">
    <property type="entry name" value="RdgB/HAM1"/>
</dbReference>
<dbReference type="PANTHER" id="PTHR11067:SF9">
    <property type="entry name" value="INOSINE TRIPHOSPHATE PYROPHOSPHATASE"/>
    <property type="match status" value="1"/>
</dbReference>
<dbReference type="GO" id="GO:0036222">
    <property type="term" value="F:XTP diphosphatase activity"/>
    <property type="evidence" value="ECO:0007669"/>
    <property type="project" value="UniProtKB-UniRule"/>
</dbReference>
<dbReference type="EC" id="3.6.1.66" evidence="10"/>
<dbReference type="InterPro" id="IPR020922">
    <property type="entry name" value="dITP/XTP_pyrophosphatase"/>
</dbReference>
<evidence type="ECO:0000256" key="9">
    <source>
        <dbReference type="ARBA" id="ARBA00052017"/>
    </source>
</evidence>
<dbReference type="PANTHER" id="PTHR11067">
    <property type="entry name" value="INOSINE TRIPHOSPHATE PYROPHOSPHATASE/HAM1 PROTEIN"/>
    <property type="match status" value="1"/>
</dbReference>
<dbReference type="Pfam" id="PF01725">
    <property type="entry name" value="Ham1p_like"/>
    <property type="match status" value="1"/>
</dbReference>
<evidence type="ECO:0000256" key="10">
    <source>
        <dbReference type="HAMAP-Rule" id="MF_01405"/>
    </source>
</evidence>
<protein>
    <recommendedName>
        <fullName evidence="10">dITP/XTP pyrophosphatase</fullName>
        <ecNumber evidence="10">3.6.1.66</ecNumber>
    </recommendedName>
    <alternativeName>
        <fullName evidence="10">Non-canonical purine NTP pyrophosphatase</fullName>
    </alternativeName>
    <alternativeName>
        <fullName evidence="10">Non-standard purine NTP pyrophosphatase</fullName>
    </alternativeName>
    <alternativeName>
        <fullName evidence="10">Nucleoside-triphosphate diphosphatase</fullName>
    </alternativeName>
    <alternativeName>
        <fullName evidence="10">Nucleoside-triphosphate pyrophosphatase</fullName>
        <shortName evidence="10">NTPase</shortName>
    </alternativeName>
</protein>
<comment type="similarity">
    <text evidence="1 10 11">Belongs to the HAM1 NTPase family.</text>
</comment>
<dbReference type="NCBIfam" id="NF011397">
    <property type="entry name" value="PRK14822.1"/>
    <property type="match status" value="1"/>
</dbReference>
<dbReference type="NCBIfam" id="TIGR00042">
    <property type="entry name" value="RdgB/HAM1 family non-canonical purine NTP pyrophosphatase"/>
    <property type="match status" value="1"/>
</dbReference>
<proteinExistence type="inferred from homology"/>
<sequence>MKEVIIATQNSGKAKEFEHIFNRYNIQVKSLLDLGDVTEIEENGETFEENALIKAREIAKKYKKLVIADDSGLEVDALNKRPGVYSARYAGEGRDDAKNIDKVLTELEGIEEKNRSARFVCALALVTENGEEYVVRGECEGQILTHRQGNEGFGYDPIFYLPSIQKTMAEIPKSEKNVLSHRADAFKKLENVLMDLM</sequence>
<keyword evidence="4 10" id="KW-0547">Nucleotide-binding</keyword>
<dbReference type="GO" id="GO:0000166">
    <property type="term" value="F:nucleotide binding"/>
    <property type="evidence" value="ECO:0007669"/>
    <property type="project" value="UniProtKB-KW"/>
</dbReference>
<evidence type="ECO:0000256" key="3">
    <source>
        <dbReference type="ARBA" id="ARBA00022723"/>
    </source>
</evidence>
<keyword evidence="5 10" id="KW-0378">Hydrolase</keyword>
<dbReference type="GO" id="GO:0009117">
    <property type="term" value="P:nucleotide metabolic process"/>
    <property type="evidence" value="ECO:0007669"/>
    <property type="project" value="UniProtKB-KW"/>
</dbReference>
<accession>A0A6G2CEZ5</accession>
<dbReference type="FunFam" id="3.90.950.10:FF:000001">
    <property type="entry name" value="dITP/XTP pyrophosphatase"/>
    <property type="match status" value="1"/>
</dbReference>
<evidence type="ECO:0000313" key="12">
    <source>
        <dbReference type="EMBL" id="MTL93518.1"/>
    </source>
</evidence>
<organism evidence="12">
    <name type="scientific">Turicibacter sanguinis</name>
    <dbReference type="NCBI Taxonomy" id="154288"/>
    <lineage>
        <taxon>Bacteria</taxon>
        <taxon>Bacillati</taxon>
        <taxon>Bacillota</taxon>
        <taxon>Erysipelotrichia</taxon>
        <taxon>Erysipelotrichales</taxon>
        <taxon>Turicibacteraceae</taxon>
        <taxon>Turicibacter</taxon>
    </lineage>
</organism>
<feature type="binding site" evidence="10">
    <location>
        <begin position="153"/>
        <end position="156"/>
    </location>
    <ligand>
        <name>substrate</name>
    </ligand>
</feature>
<reference evidence="12" key="1">
    <citation type="journal article" date="2019" name="Nat. Med.">
        <title>A library of human gut bacterial isolates paired with longitudinal multiomics data enables mechanistic microbiome research.</title>
        <authorList>
            <person name="Poyet M."/>
            <person name="Groussin M."/>
            <person name="Gibbons S.M."/>
            <person name="Avila-Pacheco J."/>
            <person name="Jiang X."/>
            <person name="Kearney S.M."/>
            <person name="Perrotta A.R."/>
            <person name="Berdy B."/>
            <person name="Zhao S."/>
            <person name="Lieberman T.D."/>
            <person name="Swanson P.K."/>
            <person name="Smith M."/>
            <person name="Roesemann S."/>
            <person name="Alexander J.E."/>
            <person name="Rich S.A."/>
            <person name="Livny J."/>
            <person name="Vlamakis H."/>
            <person name="Clish C."/>
            <person name="Bullock K."/>
            <person name="Deik A."/>
            <person name="Scott J."/>
            <person name="Pierce K.A."/>
            <person name="Xavier R.J."/>
            <person name="Alm E.J."/>
        </authorList>
    </citation>
    <scope>NUCLEOTIDE SEQUENCE</scope>
    <source>
        <strain evidence="12">BIOML-A179</strain>
    </source>
</reference>
<comment type="caution">
    <text evidence="12">The sequence shown here is derived from an EMBL/GenBank/DDBJ whole genome shotgun (WGS) entry which is preliminary data.</text>
</comment>
<feature type="binding site" evidence="10">
    <location>
        <position position="71"/>
    </location>
    <ligand>
        <name>substrate</name>
    </ligand>
</feature>
<dbReference type="SUPFAM" id="SSF52972">
    <property type="entry name" value="ITPase-like"/>
    <property type="match status" value="1"/>
</dbReference>
<feature type="active site" description="Proton acceptor" evidence="10">
    <location>
        <position position="70"/>
    </location>
</feature>
<feature type="binding site" evidence="10">
    <location>
        <position position="70"/>
    </location>
    <ligand>
        <name>Mg(2+)</name>
        <dbReference type="ChEBI" id="CHEBI:18420"/>
    </ligand>
</feature>
<feature type="binding site" evidence="10">
    <location>
        <position position="41"/>
    </location>
    <ligand>
        <name>Mg(2+)</name>
        <dbReference type="ChEBI" id="CHEBI:18420"/>
    </ligand>
</feature>
<dbReference type="CDD" id="cd00515">
    <property type="entry name" value="HAM1"/>
    <property type="match status" value="1"/>
</dbReference>
<gene>
    <name evidence="12" type="ORF">GMA64_03155</name>
</gene>
<dbReference type="InterPro" id="IPR029001">
    <property type="entry name" value="ITPase-like_fam"/>
</dbReference>
<name>A0A6G2CEZ5_9FIRM</name>
<comment type="function">
    <text evidence="10">Pyrophosphatase that catalyzes the hydrolysis of nucleoside triphosphates to their monophosphate derivatives, with a high preference for the non-canonical purine nucleotides XTP (xanthosine triphosphate), dITP (deoxyinosine triphosphate) and ITP. Seems to function as a house-cleaning enzyme that removes non-canonical purine nucleotides from the nucleotide pool, thus preventing their incorporation into DNA/RNA and avoiding chromosomal lesions.</text>
</comment>
<evidence type="ECO:0000256" key="11">
    <source>
        <dbReference type="RuleBase" id="RU003781"/>
    </source>
</evidence>
<keyword evidence="7 10" id="KW-0546">Nucleotide metabolism</keyword>
<comment type="catalytic activity">
    <reaction evidence="10">
        <text>ITP + H2O = IMP + diphosphate + H(+)</text>
        <dbReference type="Rhea" id="RHEA:29399"/>
        <dbReference type="ChEBI" id="CHEBI:15377"/>
        <dbReference type="ChEBI" id="CHEBI:15378"/>
        <dbReference type="ChEBI" id="CHEBI:33019"/>
        <dbReference type="ChEBI" id="CHEBI:58053"/>
        <dbReference type="ChEBI" id="CHEBI:61402"/>
        <dbReference type="EC" id="3.6.1.66"/>
    </reaction>
</comment>
<evidence type="ECO:0000256" key="8">
    <source>
        <dbReference type="ARBA" id="ARBA00051875"/>
    </source>
</evidence>
<comment type="catalytic activity">
    <reaction evidence="8 10">
        <text>dITP + H2O = dIMP + diphosphate + H(+)</text>
        <dbReference type="Rhea" id="RHEA:28342"/>
        <dbReference type="ChEBI" id="CHEBI:15377"/>
        <dbReference type="ChEBI" id="CHEBI:15378"/>
        <dbReference type="ChEBI" id="CHEBI:33019"/>
        <dbReference type="ChEBI" id="CHEBI:61194"/>
        <dbReference type="ChEBI" id="CHEBI:61382"/>
        <dbReference type="EC" id="3.6.1.66"/>
    </reaction>
</comment>
<evidence type="ECO:0000256" key="2">
    <source>
        <dbReference type="ARBA" id="ARBA00011738"/>
    </source>
</evidence>
<comment type="cofactor">
    <cofactor evidence="10">
        <name>Mg(2+)</name>
        <dbReference type="ChEBI" id="CHEBI:18420"/>
    </cofactor>
    <text evidence="10">Binds 1 Mg(2+) ion per subunit.</text>
</comment>
<dbReference type="GO" id="GO:0017111">
    <property type="term" value="F:ribonucleoside triphosphate phosphatase activity"/>
    <property type="evidence" value="ECO:0007669"/>
    <property type="project" value="InterPro"/>
</dbReference>
<dbReference type="EMBL" id="WMQV01000004">
    <property type="protein sequence ID" value="MTL93518.1"/>
    <property type="molecule type" value="Genomic_DNA"/>
</dbReference>
<evidence type="ECO:0000256" key="6">
    <source>
        <dbReference type="ARBA" id="ARBA00022842"/>
    </source>
</evidence>
<comment type="subunit">
    <text evidence="2 10">Homodimer.</text>
</comment>
<keyword evidence="6 10" id="KW-0460">Magnesium</keyword>
<comment type="catalytic activity">
    <reaction evidence="9 10">
        <text>XTP + H2O = XMP + diphosphate + H(+)</text>
        <dbReference type="Rhea" id="RHEA:28610"/>
        <dbReference type="ChEBI" id="CHEBI:15377"/>
        <dbReference type="ChEBI" id="CHEBI:15378"/>
        <dbReference type="ChEBI" id="CHEBI:33019"/>
        <dbReference type="ChEBI" id="CHEBI:57464"/>
        <dbReference type="ChEBI" id="CHEBI:61314"/>
        <dbReference type="EC" id="3.6.1.66"/>
    </reaction>
</comment>
<dbReference type="RefSeq" id="WP_129821173.1">
    <property type="nucleotide sequence ID" value="NZ_RCYV01000001.1"/>
</dbReference>
<evidence type="ECO:0000256" key="5">
    <source>
        <dbReference type="ARBA" id="ARBA00022801"/>
    </source>
</evidence>
<dbReference type="GO" id="GO:0005829">
    <property type="term" value="C:cytosol"/>
    <property type="evidence" value="ECO:0007669"/>
    <property type="project" value="TreeGrafter"/>
</dbReference>
<evidence type="ECO:0000256" key="7">
    <source>
        <dbReference type="ARBA" id="ARBA00023080"/>
    </source>
</evidence>
<feature type="binding site" evidence="10">
    <location>
        <begin position="8"/>
        <end position="13"/>
    </location>
    <ligand>
        <name>substrate</name>
    </ligand>
</feature>
<feature type="binding site" evidence="10">
    <location>
        <position position="176"/>
    </location>
    <ligand>
        <name>substrate</name>
    </ligand>
</feature>
<dbReference type="GO" id="GO:0009146">
    <property type="term" value="P:purine nucleoside triphosphate catabolic process"/>
    <property type="evidence" value="ECO:0007669"/>
    <property type="project" value="UniProtKB-UniRule"/>
</dbReference>
<dbReference type="GO" id="GO:0046872">
    <property type="term" value="F:metal ion binding"/>
    <property type="evidence" value="ECO:0007669"/>
    <property type="project" value="UniProtKB-KW"/>
</dbReference>